<sequence>MYNQIFGSKTVAEKILTVVSMLMSMCLFIAVPCGVAWLISLFGVSINYLIPTGIGLFFYAFLLVIAMLKLKAFKRITQNMDEEFGKF</sequence>
<evidence type="ECO:0000313" key="2">
    <source>
        <dbReference type="EMBL" id="MFC0559673.1"/>
    </source>
</evidence>
<protein>
    <submittedName>
        <fullName evidence="2">Uncharacterized protein</fullName>
    </submittedName>
</protein>
<keyword evidence="1" id="KW-0472">Membrane</keyword>
<feature type="transmembrane region" description="Helical" evidence="1">
    <location>
        <begin position="48"/>
        <end position="68"/>
    </location>
</feature>
<name>A0ABV6NHP8_9BACI</name>
<feature type="transmembrane region" description="Helical" evidence="1">
    <location>
        <begin position="21"/>
        <end position="42"/>
    </location>
</feature>
<accession>A0ABV6NHP8</accession>
<gene>
    <name evidence="2" type="ORF">ACFFH4_11510</name>
</gene>
<proteinExistence type="predicted"/>
<keyword evidence="3" id="KW-1185">Reference proteome</keyword>
<evidence type="ECO:0000256" key="1">
    <source>
        <dbReference type="SAM" id="Phobius"/>
    </source>
</evidence>
<keyword evidence="1" id="KW-0812">Transmembrane</keyword>
<reference evidence="2 3" key="1">
    <citation type="submission" date="2024-09" db="EMBL/GenBank/DDBJ databases">
        <authorList>
            <person name="Sun Q."/>
            <person name="Mori K."/>
        </authorList>
    </citation>
    <scope>NUCLEOTIDE SEQUENCE [LARGE SCALE GENOMIC DNA]</scope>
    <source>
        <strain evidence="2 3">NCAIM B.02301</strain>
    </source>
</reference>
<evidence type="ECO:0000313" key="3">
    <source>
        <dbReference type="Proteomes" id="UP001589833"/>
    </source>
</evidence>
<comment type="caution">
    <text evidence="2">The sequence shown here is derived from an EMBL/GenBank/DDBJ whole genome shotgun (WGS) entry which is preliminary data.</text>
</comment>
<dbReference type="EMBL" id="JBHLTR010000016">
    <property type="protein sequence ID" value="MFC0559673.1"/>
    <property type="molecule type" value="Genomic_DNA"/>
</dbReference>
<dbReference type="RefSeq" id="WP_273845738.1">
    <property type="nucleotide sequence ID" value="NZ_JAQQWT010000014.1"/>
</dbReference>
<dbReference type="Proteomes" id="UP001589833">
    <property type="component" value="Unassembled WGS sequence"/>
</dbReference>
<keyword evidence="1" id="KW-1133">Transmembrane helix</keyword>
<organism evidence="2 3">
    <name type="scientific">Halalkalibacter alkalisediminis</name>
    <dbReference type="NCBI Taxonomy" id="935616"/>
    <lineage>
        <taxon>Bacteria</taxon>
        <taxon>Bacillati</taxon>
        <taxon>Bacillota</taxon>
        <taxon>Bacilli</taxon>
        <taxon>Bacillales</taxon>
        <taxon>Bacillaceae</taxon>
        <taxon>Halalkalibacter</taxon>
    </lineage>
</organism>